<dbReference type="GO" id="GO:0046872">
    <property type="term" value="F:metal ion binding"/>
    <property type="evidence" value="ECO:0007669"/>
    <property type="project" value="UniProtKB-KW"/>
</dbReference>
<dbReference type="OrthoDB" id="9790355at2"/>
<dbReference type="InterPro" id="IPR006667">
    <property type="entry name" value="SLC41_membr_dom"/>
</dbReference>
<comment type="caution">
    <text evidence="9">Lacks conserved residue(s) required for the propagation of feature annotation.</text>
</comment>
<evidence type="ECO:0000256" key="7">
    <source>
        <dbReference type="ARBA" id="ARBA00023136"/>
    </source>
</evidence>
<keyword evidence="3 9" id="KW-0813">Transport</keyword>
<keyword evidence="9" id="KW-0479">Metal-binding</keyword>
<evidence type="ECO:0000256" key="5">
    <source>
        <dbReference type="ARBA" id="ARBA00022842"/>
    </source>
</evidence>
<dbReference type="NCBIfam" id="TIGR00400">
    <property type="entry name" value="mgtE"/>
    <property type="match status" value="1"/>
</dbReference>
<name>A0A0E4H4T0_9STRE</name>
<dbReference type="PANTHER" id="PTHR43773:SF1">
    <property type="entry name" value="MAGNESIUM TRANSPORTER MGTE"/>
    <property type="match status" value="1"/>
</dbReference>
<keyword evidence="7 9" id="KW-0472">Membrane</keyword>
<evidence type="ECO:0000256" key="3">
    <source>
        <dbReference type="ARBA" id="ARBA00022448"/>
    </source>
</evidence>
<dbReference type="InterPro" id="IPR006668">
    <property type="entry name" value="Mg_transptr_MgtE_intracell_dom"/>
</dbReference>
<keyword evidence="6 9" id="KW-1133">Transmembrane helix</keyword>
<evidence type="ECO:0000313" key="12">
    <source>
        <dbReference type="Proteomes" id="UP000198604"/>
    </source>
</evidence>
<dbReference type="GO" id="GO:0005886">
    <property type="term" value="C:plasma membrane"/>
    <property type="evidence" value="ECO:0007669"/>
    <property type="project" value="UniProtKB-SubCell"/>
</dbReference>
<feature type="transmembrane region" description="Helical" evidence="9">
    <location>
        <begin position="281"/>
        <end position="311"/>
    </location>
</feature>
<feature type="transmembrane region" description="Helical" evidence="9">
    <location>
        <begin position="380"/>
        <end position="405"/>
    </location>
</feature>
<dbReference type="Pfam" id="PF00571">
    <property type="entry name" value="CBS"/>
    <property type="match status" value="2"/>
</dbReference>
<protein>
    <recommendedName>
        <fullName evidence="9">Magnesium transporter MgtE</fullName>
    </recommendedName>
</protein>
<dbReference type="EMBL" id="CTEN01000004">
    <property type="protein sequence ID" value="CQR25572.1"/>
    <property type="molecule type" value="Genomic_DNA"/>
</dbReference>
<dbReference type="Gene3D" id="1.25.60.10">
    <property type="entry name" value="MgtE N-terminal domain-like"/>
    <property type="match status" value="1"/>
</dbReference>
<comment type="similarity">
    <text evidence="2 9">Belongs to the SLC41A transporter family.</text>
</comment>
<dbReference type="RefSeq" id="WP_093651109.1">
    <property type="nucleotide sequence ID" value="NZ_CTEN01000004.1"/>
</dbReference>
<dbReference type="GO" id="GO:0015095">
    <property type="term" value="F:magnesium ion transmembrane transporter activity"/>
    <property type="evidence" value="ECO:0007669"/>
    <property type="project" value="UniProtKB-UniRule"/>
</dbReference>
<accession>A0A0E4H4T0</accession>
<feature type="domain" description="CBS" evidence="10">
    <location>
        <begin position="196"/>
        <end position="254"/>
    </location>
</feature>
<dbReference type="AlphaFoldDB" id="A0A0E4H4T0"/>
<feature type="domain" description="CBS" evidence="10">
    <location>
        <begin position="132"/>
        <end position="195"/>
    </location>
</feature>
<dbReference type="InterPro" id="IPR006669">
    <property type="entry name" value="MgtE_transporter"/>
</dbReference>
<dbReference type="InterPro" id="IPR046342">
    <property type="entry name" value="CBS_dom_sf"/>
</dbReference>
<evidence type="ECO:0000313" key="11">
    <source>
        <dbReference type="EMBL" id="CQR25572.1"/>
    </source>
</evidence>
<keyword evidence="4 9" id="KW-0812">Transmembrane</keyword>
<evidence type="ECO:0000256" key="1">
    <source>
        <dbReference type="ARBA" id="ARBA00004141"/>
    </source>
</evidence>
<dbReference type="PROSITE" id="PS51371">
    <property type="entry name" value="CBS"/>
    <property type="match status" value="2"/>
</dbReference>
<dbReference type="SUPFAM" id="SSF54631">
    <property type="entry name" value="CBS-domain pair"/>
    <property type="match status" value="1"/>
</dbReference>
<proteinExistence type="inferred from homology"/>
<comment type="function">
    <text evidence="9">Acts as a magnesium transporter.</text>
</comment>
<comment type="subcellular location">
    <subcellularLocation>
        <location evidence="9">Cell membrane</location>
        <topology evidence="9">Multi-pass membrane protein</topology>
    </subcellularLocation>
    <subcellularLocation>
        <location evidence="1">Membrane</location>
        <topology evidence="1">Multi-pass membrane protein</topology>
    </subcellularLocation>
</comment>
<dbReference type="Proteomes" id="UP000198604">
    <property type="component" value="Unassembled WGS sequence"/>
</dbReference>
<reference evidence="12" key="1">
    <citation type="submission" date="2015-03" db="EMBL/GenBank/DDBJ databases">
        <authorList>
            <person name="Urmite Genomes"/>
        </authorList>
    </citation>
    <scope>NUCLEOTIDE SEQUENCE [LARGE SCALE GENOMIC DNA]</scope>
    <source>
        <strain evidence="12">FF10</strain>
    </source>
</reference>
<evidence type="ECO:0000256" key="8">
    <source>
        <dbReference type="PROSITE-ProRule" id="PRU00703"/>
    </source>
</evidence>
<keyword evidence="5 9" id="KW-0460">Magnesium</keyword>
<comment type="subunit">
    <text evidence="9">Homodimer.</text>
</comment>
<feature type="transmembrane region" description="Helical" evidence="9">
    <location>
        <begin position="353"/>
        <end position="374"/>
    </location>
</feature>
<dbReference type="Pfam" id="PF03448">
    <property type="entry name" value="MgtE_N"/>
    <property type="match status" value="1"/>
</dbReference>
<organism evidence="11 12">
    <name type="scientific">Streptococcus varani</name>
    <dbReference type="NCBI Taxonomy" id="1608583"/>
    <lineage>
        <taxon>Bacteria</taxon>
        <taxon>Bacillati</taxon>
        <taxon>Bacillota</taxon>
        <taxon>Bacilli</taxon>
        <taxon>Lactobacillales</taxon>
        <taxon>Streptococcaceae</taxon>
        <taxon>Streptococcus</taxon>
    </lineage>
</organism>
<keyword evidence="12" id="KW-1185">Reference proteome</keyword>
<dbReference type="SUPFAM" id="SSF161093">
    <property type="entry name" value="MgtE membrane domain-like"/>
    <property type="match status" value="1"/>
</dbReference>
<dbReference type="CDD" id="cd04606">
    <property type="entry name" value="CBS_pair_Mg_transporter"/>
    <property type="match status" value="1"/>
</dbReference>
<evidence type="ECO:0000256" key="2">
    <source>
        <dbReference type="ARBA" id="ARBA00009749"/>
    </source>
</evidence>
<dbReference type="InterPro" id="IPR000644">
    <property type="entry name" value="CBS_dom"/>
</dbReference>
<dbReference type="SMART" id="SM00924">
    <property type="entry name" value="MgtE_N"/>
    <property type="match status" value="1"/>
</dbReference>
<dbReference type="InterPro" id="IPR038076">
    <property type="entry name" value="MgtE_N_sf"/>
</dbReference>
<dbReference type="SUPFAM" id="SSF158791">
    <property type="entry name" value="MgtE N-terminal domain-like"/>
    <property type="match status" value="1"/>
</dbReference>
<feature type="transmembrane region" description="Helical" evidence="9">
    <location>
        <begin position="426"/>
        <end position="443"/>
    </location>
</feature>
<dbReference type="InterPro" id="IPR036739">
    <property type="entry name" value="SLC41_membr_dom_sf"/>
</dbReference>
<dbReference type="Gene3D" id="1.10.357.20">
    <property type="entry name" value="SLC41 divalent cation transporters, integral membrane domain"/>
    <property type="match status" value="1"/>
</dbReference>
<evidence type="ECO:0000256" key="9">
    <source>
        <dbReference type="RuleBase" id="RU362011"/>
    </source>
</evidence>
<gene>
    <name evidence="11" type="ORF">BN1356_01915</name>
</gene>
<dbReference type="STRING" id="1608583.BN1356_01915"/>
<keyword evidence="8" id="KW-0129">CBS domain</keyword>
<evidence type="ECO:0000256" key="4">
    <source>
        <dbReference type="ARBA" id="ARBA00022692"/>
    </source>
</evidence>
<sequence>MEEILIQIINNKDYEMLNHILEEHFPVDIALGLETLNDETVLNQFLEMAKNDLLSEVLRESEPTLQRTMIQNLSFQRATELFNLMPNDDVVDILGSLQVDLRKQYLSLMKNDNREDLQMMLAYDAHSAGGLMTTEFITIPQDLTVSQTLEKLREISPNTEVIDTLFITDKTSSLVGWIDIRDLFIHDSQAFLNDFMSHQVVAVQPETDQEEVAQLFAKYDLSMVPVVNHRQVILGIITVDDIIDVLQEEYQEDMLRMGGVQETEAIGAPFVDSLRKRLPGLLVNLATAFIVSATVAAFDHVIVQVVALAAISPFITGISGNSAEQTLALVIQGIALGKLNLKDDKKLVLGEVKVAAVNGLLTGLVAATAMFLFYQNFYLSLVVVLSMMINLCIGALFGFFVPLILKALKQDPALASSIFIHTATDTFGYFAFLGLAQVFLPLIL</sequence>
<dbReference type="Gene3D" id="3.10.580.10">
    <property type="entry name" value="CBS-domain"/>
    <property type="match status" value="1"/>
</dbReference>
<evidence type="ECO:0000259" key="10">
    <source>
        <dbReference type="PROSITE" id="PS51371"/>
    </source>
</evidence>
<dbReference type="PANTHER" id="PTHR43773">
    <property type="entry name" value="MAGNESIUM TRANSPORTER MGTE"/>
    <property type="match status" value="1"/>
</dbReference>
<evidence type="ECO:0000256" key="6">
    <source>
        <dbReference type="ARBA" id="ARBA00022989"/>
    </source>
</evidence>
<dbReference type="SMART" id="SM00116">
    <property type="entry name" value="CBS"/>
    <property type="match status" value="2"/>
</dbReference>
<keyword evidence="9" id="KW-1003">Cell membrane</keyword>
<dbReference type="Pfam" id="PF01769">
    <property type="entry name" value="MgtE"/>
    <property type="match status" value="1"/>
</dbReference>